<keyword evidence="2" id="KW-1133">Transmembrane helix</keyword>
<feature type="region of interest" description="Disordered" evidence="1">
    <location>
        <begin position="42"/>
        <end position="68"/>
    </location>
</feature>
<name>A0A836KIG5_9TRYP</name>
<evidence type="ECO:0000313" key="4">
    <source>
        <dbReference type="Proteomes" id="UP000673552"/>
    </source>
</evidence>
<sequence length="191" mass="20781">MRQVRSSALRRYFAGGAARLAAPCVQASPALVVPRRERSSFVPSADGSAGATCSPAEHVTAGAARDTPELDRRAAEEVRVAQELGEQAFGENTEILKKVAVRGLRAFFVCAVGVVVLMWTMKKRKQELVTNVQPADGAASGALAEEADDPTQRYLQEMRGLGFDVDTLEEELKQERLANAAAKRQRARQWL</sequence>
<dbReference type="KEGG" id="lmat:92511153"/>
<dbReference type="RefSeq" id="XP_067174746.1">
    <property type="nucleotide sequence ID" value="XM_067318641.1"/>
</dbReference>
<reference evidence="4" key="2">
    <citation type="journal article" date="2021" name="Sci. Data">
        <title>Chromosome-scale genome sequencing, assembly and annotation of six genomes from subfamily Leishmaniinae.</title>
        <authorList>
            <person name="Almutairi H."/>
            <person name="Urbaniak M.D."/>
            <person name="Bates M.D."/>
            <person name="Jariyapan N."/>
            <person name="Kwakye-Nuako G."/>
            <person name="Thomaz Soccol V."/>
            <person name="Al-Salem W.S."/>
            <person name="Dillon R.J."/>
            <person name="Bates P.A."/>
            <person name="Gatherer D."/>
        </authorList>
    </citation>
    <scope>NUCLEOTIDE SEQUENCE [LARGE SCALE GENOMIC DNA]</scope>
</reference>
<dbReference type="SMR" id="A0A836KIG5"/>
<feature type="transmembrane region" description="Helical" evidence="2">
    <location>
        <begin position="99"/>
        <end position="119"/>
    </location>
</feature>
<protein>
    <recommendedName>
        <fullName evidence="5">Transmembrane protein</fullName>
    </recommendedName>
</protein>
<keyword evidence="4" id="KW-1185">Reference proteome</keyword>
<dbReference type="EMBL" id="JAFEUZ010000035">
    <property type="protein sequence ID" value="KAG5466838.1"/>
    <property type="molecule type" value="Genomic_DNA"/>
</dbReference>
<evidence type="ECO:0000256" key="1">
    <source>
        <dbReference type="SAM" id="MobiDB-lite"/>
    </source>
</evidence>
<evidence type="ECO:0000256" key="2">
    <source>
        <dbReference type="SAM" id="Phobius"/>
    </source>
</evidence>
<reference evidence="4" key="1">
    <citation type="journal article" date="2021" name="Microbiol. Resour. Announc.">
        <title>LGAAP: Leishmaniinae Genome Assembly and Annotation Pipeline.</title>
        <authorList>
            <person name="Almutairi H."/>
            <person name="Urbaniak M.D."/>
            <person name="Bates M.D."/>
            <person name="Jariyapan N."/>
            <person name="Kwakye-Nuako G."/>
            <person name="Thomaz-Soccol V."/>
            <person name="Al-Salem W.S."/>
            <person name="Dillon R.J."/>
            <person name="Bates P.A."/>
            <person name="Gatherer D."/>
        </authorList>
    </citation>
    <scope>NUCLEOTIDE SEQUENCE [LARGE SCALE GENOMIC DNA]</scope>
</reference>
<dbReference type="Proteomes" id="UP000673552">
    <property type="component" value="Unassembled WGS sequence"/>
</dbReference>
<accession>A0A836KIG5</accession>
<dbReference type="AlphaFoldDB" id="A0A836KIG5"/>
<gene>
    <name evidence="3" type="ORF">LSCM1_01015</name>
</gene>
<keyword evidence="2" id="KW-0812">Transmembrane</keyword>
<evidence type="ECO:0000313" key="3">
    <source>
        <dbReference type="EMBL" id="KAG5466838.1"/>
    </source>
</evidence>
<comment type="caution">
    <text evidence="3">The sequence shown here is derived from an EMBL/GenBank/DDBJ whole genome shotgun (WGS) entry which is preliminary data.</text>
</comment>
<evidence type="ECO:0008006" key="5">
    <source>
        <dbReference type="Google" id="ProtNLM"/>
    </source>
</evidence>
<proteinExistence type="predicted"/>
<organism evidence="3 4">
    <name type="scientific">Leishmania martiniquensis</name>
    <dbReference type="NCBI Taxonomy" id="1580590"/>
    <lineage>
        <taxon>Eukaryota</taxon>
        <taxon>Discoba</taxon>
        <taxon>Euglenozoa</taxon>
        <taxon>Kinetoplastea</taxon>
        <taxon>Metakinetoplastina</taxon>
        <taxon>Trypanosomatida</taxon>
        <taxon>Trypanosomatidae</taxon>
        <taxon>Leishmaniinae</taxon>
        <taxon>Leishmania</taxon>
    </lineage>
</organism>
<keyword evidence="2" id="KW-0472">Membrane</keyword>
<dbReference type="GeneID" id="92511153"/>
<dbReference type="OrthoDB" id="267400at2759"/>